<evidence type="ECO:0000313" key="2">
    <source>
        <dbReference type="EMBL" id="AQQ54978.1"/>
    </source>
</evidence>
<reference evidence="2 3" key="1">
    <citation type="submission" date="2017-02" db="EMBL/GenBank/DDBJ databases">
        <title>The complete genomic sequence of a novel cold adapted crude oil-degrading bacterium Planococcus qaidamina Y42.</title>
        <authorList>
            <person name="Yang R."/>
        </authorList>
    </citation>
    <scope>NUCLEOTIDE SEQUENCE [LARGE SCALE GENOMIC DNA]</scope>
    <source>
        <strain evidence="2 3">Y42</strain>
    </source>
</reference>
<protein>
    <submittedName>
        <fullName evidence="2">AbrB family transcriptional regulator</fullName>
    </submittedName>
</protein>
<dbReference type="SUPFAM" id="SSF89447">
    <property type="entry name" value="AbrB/MazE/MraZ-like"/>
    <property type="match status" value="1"/>
</dbReference>
<dbReference type="InterPro" id="IPR037914">
    <property type="entry name" value="SpoVT-AbrB_sf"/>
</dbReference>
<proteinExistence type="predicted"/>
<evidence type="ECO:0000313" key="3">
    <source>
        <dbReference type="Proteomes" id="UP000188184"/>
    </source>
</evidence>
<dbReference type="AlphaFoldDB" id="A0A1Q2L3D2"/>
<dbReference type="KEGG" id="pmar:B0X71_03280"/>
<accession>A0A1Q2L3D2</accession>
<sequence length="88" mass="9855">MEAETMENAKRKSTKTGNSLGVTIPEELLAQVGFKQGDDVRLEAKDGTIRLVKNRKTVLPKDVSKDFFDILNETIADYDKTIRGLADR</sequence>
<dbReference type="Pfam" id="PF04014">
    <property type="entry name" value="MazE_antitoxin"/>
    <property type="match status" value="1"/>
</dbReference>
<dbReference type="Proteomes" id="UP000188184">
    <property type="component" value="Chromosome"/>
</dbReference>
<organism evidence="2 3">
    <name type="scientific">Planococcus lenghuensis</name>
    <dbReference type="NCBI Taxonomy" id="2213202"/>
    <lineage>
        <taxon>Bacteria</taxon>
        <taxon>Bacillati</taxon>
        <taxon>Bacillota</taxon>
        <taxon>Bacilli</taxon>
        <taxon>Bacillales</taxon>
        <taxon>Caryophanaceae</taxon>
        <taxon>Planococcus</taxon>
    </lineage>
</organism>
<dbReference type="GO" id="GO:0003677">
    <property type="term" value="F:DNA binding"/>
    <property type="evidence" value="ECO:0007669"/>
    <property type="project" value="InterPro"/>
</dbReference>
<feature type="domain" description="SpoVT-AbrB" evidence="1">
    <location>
        <begin position="14"/>
        <end position="59"/>
    </location>
</feature>
<name>A0A1Q2L3D2_9BACL</name>
<dbReference type="Gene3D" id="2.10.260.10">
    <property type="match status" value="1"/>
</dbReference>
<keyword evidence="3" id="KW-1185">Reference proteome</keyword>
<dbReference type="InterPro" id="IPR007159">
    <property type="entry name" value="SpoVT-AbrB_dom"/>
</dbReference>
<evidence type="ECO:0000259" key="1">
    <source>
        <dbReference type="SMART" id="SM00966"/>
    </source>
</evidence>
<gene>
    <name evidence="2" type="ORF">B0X71_03280</name>
</gene>
<dbReference type="SMART" id="SM00966">
    <property type="entry name" value="SpoVT_AbrB"/>
    <property type="match status" value="1"/>
</dbReference>
<dbReference type="EMBL" id="CP019640">
    <property type="protein sequence ID" value="AQQ54978.1"/>
    <property type="molecule type" value="Genomic_DNA"/>
</dbReference>